<dbReference type="Proteomes" id="UP000677218">
    <property type="component" value="Unassembled WGS sequence"/>
</dbReference>
<keyword evidence="2" id="KW-1185">Reference proteome</keyword>
<protein>
    <submittedName>
        <fullName evidence="1">Uncharacterized protein</fullName>
    </submittedName>
</protein>
<gene>
    <name evidence="1" type="ORF">LCB40_02630</name>
</gene>
<reference evidence="1" key="1">
    <citation type="submission" date="2020-08" db="EMBL/GenBank/DDBJ databases">
        <title>Taxonomic study for Lactobacillus species isolated from hardwood bark.</title>
        <authorList>
            <person name="Tohno M."/>
            <person name="Tanizawa Y."/>
        </authorList>
    </citation>
    <scope>NUCLEOTIDE SEQUENCE</scope>
    <source>
        <strain evidence="1">B40</strain>
    </source>
</reference>
<organism evidence="1 2">
    <name type="scientific">Lactobacillus corticis</name>
    <dbReference type="NCBI Taxonomy" id="2201249"/>
    <lineage>
        <taxon>Bacteria</taxon>
        <taxon>Bacillati</taxon>
        <taxon>Bacillota</taxon>
        <taxon>Bacilli</taxon>
        <taxon>Lactobacillales</taxon>
        <taxon>Lactobacillaceae</taxon>
        <taxon>Lactobacillus</taxon>
    </lineage>
</organism>
<evidence type="ECO:0000313" key="2">
    <source>
        <dbReference type="Proteomes" id="UP000677218"/>
    </source>
</evidence>
<evidence type="ECO:0000313" key="1">
    <source>
        <dbReference type="EMBL" id="GFZ26383.1"/>
    </source>
</evidence>
<accession>A0A916VHJ5</accession>
<dbReference type="EMBL" id="BMAY01000002">
    <property type="protein sequence ID" value="GFZ26383.1"/>
    <property type="molecule type" value="Genomic_DNA"/>
</dbReference>
<name>A0A916VHJ5_9LACO</name>
<dbReference type="AlphaFoldDB" id="A0A916VHJ5"/>
<dbReference type="RefSeq" id="WP_212780093.1">
    <property type="nucleotide sequence ID" value="NZ_BMAY01000002.1"/>
</dbReference>
<sequence length="131" mass="15052">MKRQYLTQTLALLLINLCWNFSYAYLQLRNTAKISIFWDQHDPFLQITNLGLWLLVWSVWRTTQAEVLNTPMLQLRTGSKLKYFQKLGARSREIRAHNPDLLDCYGIAGKGIQFSGCFAAAGFDASNDYAL</sequence>
<comment type="caution">
    <text evidence="1">The sequence shown here is derived from an EMBL/GenBank/DDBJ whole genome shotgun (WGS) entry which is preliminary data.</text>
</comment>
<proteinExistence type="predicted"/>